<dbReference type="AlphaFoldDB" id="I1C7F2"/>
<keyword evidence="1" id="KW-0812">Transmembrane</keyword>
<dbReference type="EMBL" id="CH476737">
    <property type="protein sequence ID" value="EIE84382.1"/>
    <property type="molecule type" value="Genomic_DNA"/>
</dbReference>
<dbReference type="Proteomes" id="UP000009138">
    <property type="component" value="Unassembled WGS sequence"/>
</dbReference>
<reference evidence="2 3" key="1">
    <citation type="journal article" date="2009" name="PLoS Genet.">
        <title>Genomic analysis of the basal lineage fungus Rhizopus oryzae reveals a whole-genome duplication.</title>
        <authorList>
            <person name="Ma L.-J."/>
            <person name="Ibrahim A.S."/>
            <person name="Skory C."/>
            <person name="Grabherr M.G."/>
            <person name="Burger G."/>
            <person name="Butler M."/>
            <person name="Elias M."/>
            <person name="Idnurm A."/>
            <person name="Lang B.F."/>
            <person name="Sone T."/>
            <person name="Abe A."/>
            <person name="Calvo S.E."/>
            <person name="Corrochano L.M."/>
            <person name="Engels R."/>
            <person name="Fu J."/>
            <person name="Hansberg W."/>
            <person name="Kim J.-M."/>
            <person name="Kodira C.D."/>
            <person name="Koehrsen M.J."/>
            <person name="Liu B."/>
            <person name="Miranda-Saavedra D."/>
            <person name="O'Leary S."/>
            <person name="Ortiz-Castellanos L."/>
            <person name="Poulter R."/>
            <person name="Rodriguez-Romero J."/>
            <person name="Ruiz-Herrera J."/>
            <person name="Shen Y.-Q."/>
            <person name="Zeng Q."/>
            <person name="Galagan J."/>
            <person name="Birren B.W."/>
            <person name="Cuomo C.A."/>
            <person name="Wickes B.L."/>
        </authorList>
    </citation>
    <scope>NUCLEOTIDE SEQUENCE [LARGE SCALE GENOMIC DNA]</scope>
    <source>
        <strain evidence="3">RA 99-880 / ATCC MYA-4621 / FGSC 9543 / NRRL 43880</strain>
    </source>
</reference>
<accession>I1C7F2</accession>
<name>I1C7F2_RHIO9</name>
<protein>
    <submittedName>
        <fullName evidence="2">Uncharacterized protein</fullName>
    </submittedName>
</protein>
<organism evidence="2 3">
    <name type="scientific">Rhizopus delemar (strain RA 99-880 / ATCC MYA-4621 / FGSC 9543 / NRRL 43880)</name>
    <name type="common">Mucormycosis agent</name>
    <name type="synonym">Rhizopus arrhizus var. delemar</name>
    <dbReference type="NCBI Taxonomy" id="246409"/>
    <lineage>
        <taxon>Eukaryota</taxon>
        <taxon>Fungi</taxon>
        <taxon>Fungi incertae sedis</taxon>
        <taxon>Mucoromycota</taxon>
        <taxon>Mucoromycotina</taxon>
        <taxon>Mucoromycetes</taxon>
        <taxon>Mucorales</taxon>
        <taxon>Mucorineae</taxon>
        <taxon>Rhizopodaceae</taxon>
        <taxon>Rhizopus</taxon>
    </lineage>
</organism>
<feature type="transmembrane region" description="Helical" evidence="1">
    <location>
        <begin position="16"/>
        <end position="44"/>
    </location>
</feature>
<evidence type="ECO:0000313" key="3">
    <source>
        <dbReference type="Proteomes" id="UP000009138"/>
    </source>
</evidence>
<dbReference type="OMA" id="CFDLHFV"/>
<keyword evidence="1" id="KW-1133">Transmembrane helix</keyword>
<proteinExistence type="predicted"/>
<evidence type="ECO:0000313" key="2">
    <source>
        <dbReference type="EMBL" id="EIE84382.1"/>
    </source>
</evidence>
<dbReference type="GeneID" id="93616058"/>
<evidence type="ECO:0000256" key="1">
    <source>
        <dbReference type="SAM" id="Phobius"/>
    </source>
</evidence>
<dbReference type="InParanoid" id="I1C7F2"/>
<dbReference type="RefSeq" id="XP_067519778.1">
    <property type="nucleotide sequence ID" value="XM_067663677.1"/>
</dbReference>
<keyword evidence="3" id="KW-1185">Reference proteome</keyword>
<keyword evidence="1" id="KW-0472">Membrane</keyword>
<gene>
    <name evidence="2" type="ORF">RO3G_09092</name>
</gene>
<sequence>MANVGIKILAPGLPDILLIICIPTAIAQMVDFLFLAFCTANIVVNGHVAEHRAIVCFDVHFLSS</sequence>
<dbReference type="VEuPathDB" id="FungiDB:RO3G_09092"/>